<dbReference type="InterPro" id="IPR003594">
    <property type="entry name" value="HATPase_dom"/>
</dbReference>
<feature type="transmembrane region" description="Helical" evidence="15">
    <location>
        <begin position="253"/>
        <end position="277"/>
    </location>
</feature>
<dbReference type="EC" id="2.7.13.3" evidence="3"/>
<keyword evidence="20" id="KW-1185">Reference proteome</keyword>
<evidence type="ECO:0000256" key="5">
    <source>
        <dbReference type="ARBA" id="ARBA00022553"/>
    </source>
</evidence>
<sequence length="1051" mass="113205">MSPPSDPTDAMPPMEPDSADPSVEEAVTQALDRLTPEPVDPRQAAAAARDAQIVDFESTLPERRERDRAAAEELAHAARSRNSAEASLQARAACVIFLTALVAVIAVVGVVLSSERSALRRADADLFGALADQAAQAIIGHVDAAHGDLSGSAFEAIRSEVARLADLKGVRQAALIMGDGEEVLSARSSAAAEASGGALPLPSVPGPGRTLRADHLVVARAFRMRSSDQSDVMLVVEAGYPGLERRMRDLVALSGRIVGLSAILLVFLVPLLARWLLAGLVRSAALARSGGPLAVQAVEGCGSEVVDLVRRLEADQLRISVLERSSAGMVESAREHIQSLRDQRAVSDRAAEAARLEARAATAAKAAFVANTSHEVRTPLHAVLGANALLLETDLDAEQIALAERSMRASEMLLSLVEDVLDLARFDAREIKLELAAFDPGKLVEEVAELSAPLAATKGLEVTVYVSPNCPGRLVGDARRIRQALMRLTDNAIKFTESGEICVDLSWEMGEDQLPRAIFTVSDTGLGIDEEERARLFRAFEQLDSSNTRRHGGVGLGLALVARIARAAGGEVRLESRRGRGSTFRLALPLQVDVDEARRITRGERPHERPLAGITVLVLDDSPLASKTIGRTLQDLGATAIVESSTYAGFENLLRSDVDVVMLDSLLAGRDAFLGAIESNETRKPRPVVLMTPAHATKLAQESSDEAVTATVAKPLLRDGLVAVLKRVLEPGVDPEAAQIEAREAARKELLDSSIRRRVHILLVEDNHTNQQLVQYILGKRGYQVDVASNGRRAVDACAVGEYDAILMDCQMPEMDGYEATCRIRALEAPRGRRTPILAMTASVLESDRDRCLTAGMDDMISKPFQPHKMVQWLETWLSRSAYSEDATGPSRKRVTRSQVEEELAQLEGKKGAHAAPTETQLAERQAEEDELERSLEGALDRDVLGVLLEDEEGRVLASELIEGFLEITPEKLRQMEHAVEAGDLNACAMIAHGLVSTSGTVGAIRLALMLRDIERFARGGNGIDSARIVASCREEVELARRALLRAIAAD</sequence>
<evidence type="ECO:0000256" key="15">
    <source>
        <dbReference type="SAM" id="Phobius"/>
    </source>
</evidence>
<feature type="modified residue" description="4-aspartylphosphate" evidence="13">
    <location>
        <position position="809"/>
    </location>
</feature>
<evidence type="ECO:0000313" key="19">
    <source>
        <dbReference type="EMBL" id="QDV06637.1"/>
    </source>
</evidence>
<dbReference type="InterPro" id="IPR003661">
    <property type="entry name" value="HisK_dim/P_dom"/>
</dbReference>
<dbReference type="SUPFAM" id="SSF55874">
    <property type="entry name" value="ATPase domain of HSP90 chaperone/DNA topoisomerase II/histidine kinase"/>
    <property type="match status" value="1"/>
</dbReference>
<feature type="modified residue" description="Phosphohistidine" evidence="12">
    <location>
        <position position="993"/>
    </location>
</feature>
<organism evidence="19 20">
    <name type="scientific">Saltatorellus ferox</name>
    <dbReference type="NCBI Taxonomy" id="2528018"/>
    <lineage>
        <taxon>Bacteria</taxon>
        <taxon>Pseudomonadati</taxon>
        <taxon>Planctomycetota</taxon>
        <taxon>Planctomycetia</taxon>
        <taxon>Planctomycetia incertae sedis</taxon>
        <taxon>Saltatorellus</taxon>
    </lineage>
</organism>
<dbReference type="SUPFAM" id="SSF47384">
    <property type="entry name" value="Homodimeric domain of signal transducing histidine kinase"/>
    <property type="match status" value="1"/>
</dbReference>
<dbReference type="InterPro" id="IPR036097">
    <property type="entry name" value="HisK_dim/P_sf"/>
</dbReference>
<dbReference type="Pfam" id="PF01627">
    <property type="entry name" value="Hpt"/>
    <property type="match status" value="1"/>
</dbReference>
<dbReference type="GO" id="GO:0005524">
    <property type="term" value="F:ATP binding"/>
    <property type="evidence" value="ECO:0007669"/>
    <property type="project" value="UniProtKB-KW"/>
</dbReference>
<accession>A0A518ERB2</accession>
<evidence type="ECO:0000313" key="20">
    <source>
        <dbReference type="Proteomes" id="UP000320390"/>
    </source>
</evidence>
<dbReference type="Gene3D" id="3.40.50.2300">
    <property type="match status" value="2"/>
</dbReference>
<keyword evidence="8" id="KW-0067">ATP-binding</keyword>
<dbReference type="Proteomes" id="UP000320390">
    <property type="component" value="Chromosome"/>
</dbReference>
<dbReference type="SUPFAM" id="SSF52172">
    <property type="entry name" value="CheY-like"/>
    <property type="match status" value="2"/>
</dbReference>
<gene>
    <name evidence="19" type="primary">barA_1</name>
    <name evidence="19" type="ORF">Poly30_21520</name>
</gene>
<keyword evidence="5 13" id="KW-0597">Phosphoprotein</keyword>
<keyword evidence="19" id="KW-0418">Kinase</keyword>
<dbReference type="Pfam" id="PF02518">
    <property type="entry name" value="HATPase_c"/>
    <property type="match status" value="1"/>
</dbReference>
<evidence type="ECO:0000259" key="17">
    <source>
        <dbReference type="PROSITE" id="PS50110"/>
    </source>
</evidence>
<comment type="subcellular location">
    <subcellularLocation>
        <location evidence="2">Cell membrane</location>
        <topology evidence="2">Multi-pass membrane protein</topology>
    </subcellularLocation>
</comment>
<keyword evidence="6 15" id="KW-0812">Transmembrane</keyword>
<evidence type="ECO:0000259" key="18">
    <source>
        <dbReference type="PROSITE" id="PS50894"/>
    </source>
</evidence>
<evidence type="ECO:0000256" key="3">
    <source>
        <dbReference type="ARBA" id="ARBA00012438"/>
    </source>
</evidence>
<evidence type="ECO:0000256" key="2">
    <source>
        <dbReference type="ARBA" id="ARBA00004651"/>
    </source>
</evidence>
<evidence type="ECO:0000256" key="10">
    <source>
        <dbReference type="ARBA" id="ARBA00023012"/>
    </source>
</evidence>
<evidence type="ECO:0000256" key="13">
    <source>
        <dbReference type="PROSITE-ProRule" id="PRU00169"/>
    </source>
</evidence>
<dbReference type="GO" id="GO:0000155">
    <property type="term" value="F:phosphorelay sensor kinase activity"/>
    <property type="evidence" value="ECO:0007669"/>
    <property type="project" value="InterPro"/>
</dbReference>
<dbReference type="PANTHER" id="PTHR45339:SF1">
    <property type="entry name" value="HYBRID SIGNAL TRANSDUCTION HISTIDINE KINASE J"/>
    <property type="match status" value="1"/>
</dbReference>
<dbReference type="SMART" id="SM00448">
    <property type="entry name" value="REC"/>
    <property type="match status" value="2"/>
</dbReference>
<dbReference type="FunFam" id="3.30.565.10:FF:000010">
    <property type="entry name" value="Sensor histidine kinase RcsC"/>
    <property type="match status" value="1"/>
</dbReference>
<dbReference type="InterPro" id="IPR004358">
    <property type="entry name" value="Sig_transdc_His_kin-like_C"/>
</dbReference>
<keyword evidence="10" id="KW-0902">Two-component regulatory system</keyword>
<keyword evidence="11 15" id="KW-0472">Membrane</keyword>
<name>A0A518ERB2_9BACT</name>
<feature type="domain" description="Response regulatory" evidence="17">
    <location>
        <begin position="760"/>
        <end position="878"/>
    </location>
</feature>
<dbReference type="GO" id="GO:0005886">
    <property type="term" value="C:plasma membrane"/>
    <property type="evidence" value="ECO:0007669"/>
    <property type="project" value="UniProtKB-SubCell"/>
</dbReference>
<dbReference type="EMBL" id="CP036434">
    <property type="protein sequence ID" value="QDV06637.1"/>
    <property type="molecule type" value="Genomic_DNA"/>
</dbReference>
<dbReference type="InterPro" id="IPR036890">
    <property type="entry name" value="HATPase_C_sf"/>
</dbReference>
<evidence type="ECO:0000256" key="7">
    <source>
        <dbReference type="ARBA" id="ARBA00022741"/>
    </source>
</evidence>
<dbReference type="PROSITE" id="PS50110">
    <property type="entry name" value="RESPONSE_REGULATORY"/>
    <property type="match status" value="2"/>
</dbReference>
<dbReference type="SUPFAM" id="SSF47226">
    <property type="entry name" value="Histidine-containing phosphotransfer domain, HPT domain"/>
    <property type="match status" value="1"/>
</dbReference>
<dbReference type="InterPro" id="IPR008207">
    <property type="entry name" value="Sig_transdc_His_kin_Hpt_dom"/>
</dbReference>
<reference evidence="19 20" key="1">
    <citation type="submission" date="2019-02" db="EMBL/GenBank/DDBJ databases">
        <title>Deep-cultivation of Planctomycetes and their phenomic and genomic characterization uncovers novel biology.</title>
        <authorList>
            <person name="Wiegand S."/>
            <person name="Jogler M."/>
            <person name="Boedeker C."/>
            <person name="Pinto D."/>
            <person name="Vollmers J."/>
            <person name="Rivas-Marin E."/>
            <person name="Kohn T."/>
            <person name="Peeters S.H."/>
            <person name="Heuer A."/>
            <person name="Rast P."/>
            <person name="Oberbeckmann S."/>
            <person name="Bunk B."/>
            <person name="Jeske O."/>
            <person name="Meyerdierks A."/>
            <person name="Storesund J.E."/>
            <person name="Kallscheuer N."/>
            <person name="Luecker S."/>
            <person name="Lage O.M."/>
            <person name="Pohl T."/>
            <person name="Merkel B.J."/>
            <person name="Hornburger P."/>
            <person name="Mueller R.-W."/>
            <person name="Bruemmer F."/>
            <person name="Labrenz M."/>
            <person name="Spormann A.M."/>
            <person name="Op den Camp H."/>
            <person name="Overmann J."/>
            <person name="Amann R."/>
            <person name="Jetten M.S.M."/>
            <person name="Mascher T."/>
            <person name="Medema M.H."/>
            <person name="Devos D.P."/>
            <person name="Kaster A.-K."/>
            <person name="Ovreas L."/>
            <person name="Rohde M."/>
            <person name="Galperin M.Y."/>
            <person name="Jogler C."/>
        </authorList>
    </citation>
    <scope>NUCLEOTIDE SEQUENCE [LARGE SCALE GENOMIC DNA]</scope>
    <source>
        <strain evidence="19 20">Poly30</strain>
    </source>
</reference>
<dbReference type="InterPro" id="IPR001789">
    <property type="entry name" value="Sig_transdc_resp-reg_receiver"/>
</dbReference>
<dbReference type="Gene3D" id="1.10.287.130">
    <property type="match status" value="1"/>
</dbReference>
<feature type="region of interest" description="Disordered" evidence="14">
    <location>
        <begin position="885"/>
        <end position="930"/>
    </location>
</feature>
<feature type="modified residue" description="4-aspartylphosphate" evidence="13">
    <location>
        <position position="664"/>
    </location>
</feature>
<dbReference type="SMART" id="SM00388">
    <property type="entry name" value="HisKA"/>
    <property type="match status" value="1"/>
</dbReference>
<evidence type="ECO:0000256" key="11">
    <source>
        <dbReference type="ARBA" id="ARBA00023136"/>
    </source>
</evidence>
<evidence type="ECO:0000256" key="12">
    <source>
        <dbReference type="PROSITE-ProRule" id="PRU00110"/>
    </source>
</evidence>
<dbReference type="CDD" id="cd16922">
    <property type="entry name" value="HATPase_EvgS-ArcB-TorS-like"/>
    <property type="match status" value="1"/>
</dbReference>
<dbReference type="Pfam" id="PF00072">
    <property type="entry name" value="Response_reg"/>
    <property type="match status" value="1"/>
</dbReference>
<proteinExistence type="predicted"/>
<dbReference type="SMART" id="SM00387">
    <property type="entry name" value="HATPase_c"/>
    <property type="match status" value="1"/>
</dbReference>
<evidence type="ECO:0000259" key="16">
    <source>
        <dbReference type="PROSITE" id="PS50109"/>
    </source>
</evidence>
<evidence type="ECO:0000256" key="6">
    <source>
        <dbReference type="ARBA" id="ARBA00022692"/>
    </source>
</evidence>
<dbReference type="InterPro" id="IPR005467">
    <property type="entry name" value="His_kinase_dom"/>
</dbReference>
<keyword evidence="19" id="KW-0808">Transferase</keyword>
<dbReference type="Gene3D" id="3.30.565.10">
    <property type="entry name" value="Histidine kinase-like ATPase, C-terminal domain"/>
    <property type="match status" value="1"/>
</dbReference>
<feature type="domain" description="HPt" evidence="18">
    <location>
        <begin position="954"/>
        <end position="1051"/>
    </location>
</feature>
<comment type="catalytic activity">
    <reaction evidence="1">
        <text>ATP + protein L-histidine = ADP + protein N-phospho-L-histidine.</text>
        <dbReference type="EC" id="2.7.13.3"/>
    </reaction>
</comment>
<evidence type="ECO:0000256" key="8">
    <source>
        <dbReference type="ARBA" id="ARBA00022840"/>
    </source>
</evidence>
<keyword evidence="9 15" id="KW-1133">Transmembrane helix</keyword>
<evidence type="ECO:0000256" key="14">
    <source>
        <dbReference type="SAM" id="MobiDB-lite"/>
    </source>
</evidence>
<dbReference type="CDD" id="cd17546">
    <property type="entry name" value="REC_hyHK_CKI1_RcsC-like"/>
    <property type="match status" value="1"/>
</dbReference>
<dbReference type="AlphaFoldDB" id="A0A518ERB2"/>
<feature type="region of interest" description="Disordered" evidence="14">
    <location>
        <begin position="1"/>
        <end position="26"/>
    </location>
</feature>
<feature type="domain" description="Histidine kinase" evidence="16">
    <location>
        <begin position="371"/>
        <end position="592"/>
    </location>
</feature>
<dbReference type="InterPro" id="IPR036641">
    <property type="entry name" value="HPT_dom_sf"/>
</dbReference>
<dbReference type="PRINTS" id="PR00344">
    <property type="entry name" value="BCTRLSENSOR"/>
</dbReference>
<evidence type="ECO:0000256" key="9">
    <source>
        <dbReference type="ARBA" id="ARBA00022989"/>
    </source>
</evidence>
<evidence type="ECO:0000256" key="1">
    <source>
        <dbReference type="ARBA" id="ARBA00000085"/>
    </source>
</evidence>
<dbReference type="InterPro" id="IPR011006">
    <property type="entry name" value="CheY-like_superfamily"/>
</dbReference>
<dbReference type="PROSITE" id="PS50109">
    <property type="entry name" value="HIS_KIN"/>
    <property type="match status" value="1"/>
</dbReference>
<dbReference type="Pfam" id="PF00512">
    <property type="entry name" value="HisKA"/>
    <property type="match status" value="1"/>
</dbReference>
<evidence type="ECO:0000256" key="4">
    <source>
        <dbReference type="ARBA" id="ARBA00022475"/>
    </source>
</evidence>
<feature type="domain" description="Response regulatory" evidence="17">
    <location>
        <begin position="615"/>
        <end position="729"/>
    </location>
</feature>
<dbReference type="PROSITE" id="PS50894">
    <property type="entry name" value="HPT"/>
    <property type="match status" value="1"/>
</dbReference>
<keyword evidence="7" id="KW-0547">Nucleotide-binding</keyword>
<dbReference type="CDD" id="cd00082">
    <property type="entry name" value="HisKA"/>
    <property type="match status" value="1"/>
</dbReference>
<dbReference type="Gene3D" id="1.20.120.160">
    <property type="entry name" value="HPT domain"/>
    <property type="match status" value="1"/>
</dbReference>
<protein>
    <recommendedName>
        <fullName evidence="3">histidine kinase</fullName>
        <ecNumber evidence="3">2.7.13.3</ecNumber>
    </recommendedName>
</protein>
<keyword evidence="4" id="KW-1003">Cell membrane</keyword>
<feature type="transmembrane region" description="Helical" evidence="15">
    <location>
        <begin position="90"/>
        <end position="112"/>
    </location>
</feature>
<dbReference type="PANTHER" id="PTHR45339">
    <property type="entry name" value="HYBRID SIGNAL TRANSDUCTION HISTIDINE KINASE J"/>
    <property type="match status" value="1"/>
</dbReference>